<evidence type="ECO:0000313" key="2">
    <source>
        <dbReference type="Proteomes" id="UP000228528"/>
    </source>
</evidence>
<reference evidence="2" key="1">
    <citation type="submission" date="2017-09" db="EMBL/GenBank/DDBJ databases">
        <title>Depth-based differentiation of microbial function through sediment-hosted aquifers and enrichment of novel symbionts in the deep terrestrial subsurface.</title>
        <authorList>
            <person name="Probst A.J."/>
            <person name="Ladd B."/>
            <person name="Jarett J.K."/>
            <person name="Geller-Mcgrath D.E."/>
            <person name="Sieber C.M.K."/>
            <person name="Emerson J.B."/>
            <person name="Anantharaman K."/>
            <person name="Thomas B.C."/>
            <person name="Malmstrom R."/>
            <person name="Stieglmeier M."/>
            <person name="Klingl A."/>
            <person name="Woyke T."/>
            <person name="Ryan C.M."/>
            <person name="Banfield J.F."/>
        </authorList>
    </citation>
    <scope>NUCLEOTIDE SEQUENCE [LARGE SCALE GENOMIC DNA]</scope>
</reference>
<dbReference type="EMBL" id="PFBW01000033">
    <property type="protein sequence ID" value="PIR77745.1"/>
    <property type="molecule type" value="Genomic_DNA"/>
</dbReference>
<gene>
    <name evidence="1" type="ORF">COU30_00760</name>
</gene>
<sequence length="71" mass="7933">KLKGDMIGVKSAMVTKDYLDRKMAEQRADIISVLKKEDGKVKMLTGILHENGGVTREQKETIFAAPPFAER</sequence>
<accession>A0A2M6P1Z4</accession>
<organism evidence="1 2">
    <name type="scientific">Candidatus Magasanikbacteria bacterium CG10_big_fil_rev_8_21_14_0_10_38_6</name>
    <dbReference type="NCBI Taxonomy" id="1974647"/>
    <lineage>
        <taxon>Bacteria</taxon>
        <taxon>Candidatus Magasanikiibacteriota</taxon>
    </lineage>
</organism>
<name>A0A2M6P1Z4_9BACT</name>
<comment type="caution">
    <text evidence="1">The sequence shown here is derived from an EMBL/GenBank/DDBJ whole genome shotgun (WGS) entry which is preliminary data.</text>
</comment>
<evidence type="ECO:0000313" key="1">
    <source>
        <dbReference type="EMBL" id="PIR77745.1"/>
    </source>
</evidence>
<proteinExistence type="predicted"/>
<dbReference type="Proteomes" id="UP000228528">
    <property type="component" value="Unassembled WGS sequence"/>
</dbReference>
<dbReference type="AlphaFoldDB" id="A0A2M6P1Z4"/>
<feature type="non-terminal residue" evidence="1">
    <location>
        <position position="1"/>
    </location>
</feature>
<protein>
    <submittedName>
        <fullName evidence="1">Uncharacterized protein</fullName>
    </submittedName>
</protein>